<accession>A0A4Q0VB46</accession>
<evidence type="ECO:0000313" key="2">
    <source>
        <dbReference type="Proteomes" id="UP000290921"/>
    </source>
</evidence>
<dbReference type="PANTHER" id="PTHR30032:SF8">
    <property type="entry name" value="GERMINATION-SPECIFIC N-ACETYLMURAMOYL-L-ALANINE AMIDASE"/>
    <property type="match status" value="1"/>
</dbReference>
<reference evidence="1 2" key="1">
    <citation type="submission" date="2018-06" db="EMBL/GenBank/DDBJ databases">
        <title>Genome conservation of Clostridium tetani.</title>
        <authorList>
            <person name="Bruggemann H."/>
            <person name="Popoff M.R."/>
        </authorList>
    </citation>
    <scope>NUCLEOTIDE SEQUENCE [LARGE SCALE GENOMIC DNA]</scope>
    <source>
        <strain evidence="1 2">2017.061</strain>
    </source>
</reference>
<dbReference type="Pfam" id="PF04122">
    <property type="entry name" value="CW_binding_2"/>
    <property type="match status" value="3"/>
</dbReference>
<dbReference type="RefSeq" id="WP_129030824.1">
    <property type="nucleotide sequence ID" value="NZ_QMAP01000012.1"/>
</dbReference>
<gene>
    <name evidence="1" type="ORF">DP130_11780</name>
</gene>
<dbReference type="Gene3D" id="3.40.50.12090">
    <property type="match status" value="2"/>
</dbReference>
<evidence type="ECO:0000313" key="1">
    <source>
        <dbReference type="EMBL" id="RXI45726.1"/>
    </source>
</evidence>
<dbReference type="AlphaFoldDB" id="A0A4Q0VB46"/>
<comment type="caution">
    <text evidence="1">The sequence shown here is derived from an EMBL/GenBank/DDBJ whole genome shotgun (WGS) entry which is preliminary data.</text>
</comment>
<organism evidence="1 2">
    <name type="scientific">Clostridium tetani</name>
    <dbReference type="NCBI Taxonomy" id="1513"/>
    <lineage>
        <taxon>Bacteria</taxon>
        <taxon>Bacillati</taxon>
        <taxon>Bacillota</taxon>
        <taxon>Clostridia</taxon>
        <taxon>Eubacteriales</taxon>
        <taxon>Clostridiaceae</taxon>
        <taxon>Clostridium</taxon>
    </lineage>
</organism>
<sequence>MCKIGKKVLSICVATMLSLTISIRTTKTSAAELAKVTRIYGEDRYQTAVKISQNGWKSGSDYAILASGEDYADALCATSLAKAKDAPVFLTKKNLLNEETLKELKRLGVKKLYIIGGYGSISEEIENKVKSVVKNTERLQGKDRYETSVKIAEKLGESNKVILTSGEDYADALSIAPVAAIKGIPVVLTKVKELPTSTKEYIKSIGTATTYVIGGTAAIADTVKNLVPNPKRICGQDRFETNSEIIKAFAIEFDFKNAYMALGGGSTAKEFADGLSASALAAKNRAPVILTGKSLNSITRDLVRKKLYPTTNLTVLGGVKNISDMIIEEMKTTCEIIKNEKELEDKSIDGNLAITVKNAELRDSNIKGNLYIENDNILLSNVKVDGTIYINPGSENTCKLENVMANKIIVLSGREEGINLISTKSEKLDILNRDNARIILEQDTDISETKVLSSTILQVEDGCFGEVIIPETLNEKTIQFKGNFDKTIKVRGQAYLKTHSNAVIKNVEIKSDKSNEVVLYGRFNDVDVYSNADIKTKEDTSAIIRAKNFEAKSNAKVYVPENTDIKVRDFKEKNISGYGKKEALY</sequence>
<dbReference type="Proteomes" id="UP000290921">
    <property type="component" value="Unassembled WGS sequence"/>
</dbReference>
<dbReference type="EMBL" id="QMAP01000012">
    <property type="protein sequence ID" value="RXI45726.1"/>
    <property type="molecule type" value="Genomic_DNA"/>
</dbReference>
<dbReference type="PANTHER" id="PTHR30032">
    <property type="entry name" value="N-ACETYLMURAMOYL-L-ALANINE AMIDASE-RELATED"/>
    <property type="match status" value="1"/>
</dbReference>
<proteinExistence type="predicted"/>
<dbReference type="InterPro" id="IPR007253">
    <property type="entry name" value="Cell_wall-bd_2"/>
</dbReference>
<name>A0A4Q0VB46_CLOTA</name>
<protein>
    <submittedName>
        <fullName evidence="1">Cell wall-binding repeat-containing protein</fullName>
    </submittedName>
</protein>
<dbReference type="InterPro" id="IPR051922">
    <property type="entry name" value="Bact_Sporulation_Assoc"/>
</dbReference>